<sequence length="211" mass="23925">REVPAMRFDLKPSLTKRMRFIQEIQNEFWDKWIKAVMQERILATKWRKSTRDSKVGDVVLLLEETMASRHYRMGILSEIKTGTDGHVRTVTVRYKNPGENTFRTTVRSVHKVVTLVPVDLESEEGDILVASDVHPVATTPGPVEMTGKAGQRPAVIRGPVEISVPDPVEEIVDLKDRQSAARKAQKKIVKLTAPEEAEEITDIVKNVKKKY</sequence>
<dbReference type="InterPro" id="IPR040676">
    <property type="entry name" value="DUF5641"/>
</dbReference>
<dbReference type="EMBL" id="LJOW01000755">
    <property type="protein sequence ID" value="OBQ32642.1"/>
    <property type="molecule type" value="Genomic_DNA"/>
</dbReference>
<dbReference type="Pfam" id="PF18701">
    <property type="entry name" value="DUF5641"/>
    <property type="match status" value="1"/>
</dbReference>
<organism evidence="2 3">
    <name type="scientific">Aphanizomenon flos-aquae WA102</name>
    <dbReference type="NCBI Taxonomy" id="1710896"/>
    <lineage>
        <taxon>Bacteria</taxon>
        <taxon>Bacillati</taxon>
        <taxon>Cyanobacteriota</taxon>
        <taxon>Cyanophyceae</taxon>
        <taxon>Nostocales</taxon>
        <taxon>Aphanizomenonaceae</taxon>
        <taxon>Aphanizomenon</taxon>
    </lineage>
</organism>
<evidence type="ECO:0000259" key="1">
    <source>
        <dbReference type="Pfam" id="PF18701"/>
    </source>
</evidence>
<feature type="domain" description="DUF5641" evidence="1">
    <location>
        <begin position="17"/>
        <end position="114"/>
    </location>
</feature>
<protein>
    <recommendedName>
        <fullName evidence="1">DUF5641 domain-containing protein</fullName>
    </recommendedName>
</protein>
<gene>
    <name evidence="2" type="ORF">AN484_27775</name>
</gene>
<accession>A0A1B7W651</accession>
<name>A0A1B7W651_APHFL</name>
<dbReference type="Proteomes" id="UP000092093">
    <property type="component" value="Unassembled WGS sequence"/>
</dbReference>
<reference evidence="2 3" key="1">
    <citation type="submission" date="2015-09" db="EMBL/GenBank/DDBJ databases">
        <title>Aphanizomenon flos-aquae WA102.</title>
        <authorList>
            <person name="Driscoll C."/>
        </authorList>
    </citation>
    <scope>NUCLEOTIDE SEQUENCE [LARGE SCALE GENOMIC DNA]</scope>
    <source>
        <strain evidence="2">WA102</strain>
    </source>
</reference>
<dbReference type="PANTHER" id="PTHR47331:SF5">
    <property type="entry name" value="RIBONUCLEASE H"/>
    <property type="match status" value="1"/>
</dbReference>
<dbReference type="PANTHER" id="PTHR47331">
    <property type="entry name" value="PHD-TYPE DOMAIN-CONTAINING PROTEIN"/>
    <property type="match status" value="1"/>
</dbReference>
<evidence type="ECO:0000313" key="3">
    <source>
        <dbReference type="Proteomes" id="UP000092093"/>
    </source>
</evidence>
<proteinExistence type="predicted"/>
<evidence type="ECO:0000313" key="2">
    <source>
        <dbReference type="EMBL" id="OBQ32642.1"/>
    </source>
</evidence>
<comment type="caution">
    <text evidence="2">The sequence shown here is derived from an EMBL/GenBank/DDBJ whole genome shotgun (WGS) entry which is preliminary data.</text>
</comment>
<feature type="non-terminal residue" evidence="2">
    <location>
        <position position="1"/>
    </location>
</feature>
<dbReference type="AlphaFoldDB" id="A0A1B7W651"/>